<evidence type="ECO:0000313" key="4">
    <source>
        <dbReference type="EMBL" id="GAA4106660.1"/>
    </source>
</evidence>
<feature type="domain" description="Cytidyltransferase-like" evidence="3">
    <location>
        <begin position="7"/>
        <end position="85"/>
    </location>
</feature>
<organism evidence="4 5">
    <name type="scientific">Actinomadura miaoliensis</name>
    <dbReference type="NCBI Taxonomy" id="430685"/>
    <lineage>
        <taxon>Bacteria</taxon>
        <taxon>Bacillati</taxon>
        <taxon>Actinomycetota</taxon>
        <taxon>Actinomycetes</taxon>
        <taxon>Streptosporangiales</taxon>
        <taxon>Thermomonosporaceae</taxon>
        <taxon>Actinomadura</taxon>
    </lineage>
</organism>
<dbReference type="SUPFAM" id="SSF52374">
    <property type="entry name" value="Nucleotidylyl transferase"/>
    <property type="match status" value="1"/>
</dbReference>
<accession>A0ABP7X7N8</accession>
<dbReference type="Gene3D" id="3.40.50.620">
    <property type="entry name" value="HUPs"/>
    <property type="match status" value="1"/>
</dbReference>
<dbReference type="InterPro" id="IPR014729">
    <property type="entry name" value="Rossmann-like_a/b/a_fold"/>
</dbReference>
<gene>
    <name evidence="4" type="ORF">GCM10022214_87820</name>
</gene>
<name>A0ABP7X7N8_9ACTN</name>
<dbReference type="EMBL" id="BAAAZG010000087">
    <property type="protein sequence ID" value="GAA4106660.1"/>
    <property type="molecule type" value="Genomic_DNA"/>
</dbReference>
<evidence type="ECO:0000259" key="3">
    <source>
        <dbReference type="Pfam" id="PF01467"/>
    </source>
</evidence>
<keyword evidence="5" id="KW-1185">Reference proteome</keyword>
<sequence>MHGVIGFTPGVFDLFHVGHLDVLRRSARSCDRLVVGVWSDELAERVHGARPVVPLLERMEIVGNVRGVHDVVPLEEAALRPAWDAVGFGVVFTGADASPGDSADSVGSAASAERELEGTGVRVVRFTDLAETRSPVLRERIRLSRAGGAGAAPRTSVA</sequence>
<dbReference type="Pfam" id="PF01467">
    <property type="entry name" value="CTP_transf_like"/>
    <property type="match status" value="1"/>
</dbReference>
<keyword evidence="2" id="KW-0548">Nucleotidyltransferase</keyword>
<evidence type="ECO:0000313" key="5">
    <source>
        <dbReference type="Proteomes" id="UP001500683"/>
    </source>
</evidence>
<dbReference type="NCBIfam" id="TIGR00125">
    <property type="entry name" value="cyt_tran_rel"/>
    <property type="match status" value="1"/>
</dbReference>
<keyword evidence="1" id="KW-0808">Transferase</keyword>
<dbReference type="InterPro" id="IPR050385">
    <property type="entry name" value="Archaeal_FAD_synthase"/>
</dbReference>
<protein>
    <recommendedName>
        <fullName evidence="3">Cytidyltransferase-like domain-containing protein</fullName>
    </recommendedName>
</protein>
<dbReference type="InterPro" id="IPR004821">
    <property type="entry name" value="Cyt_trans-like"/>
</dbReference>
<dbReference type="Proteomes" id="UP001500683">
    <property type="component" value="Unassembled WGS sequence"/>
</dbReference>
<evidence type="ECO:0000256" key="2">
    <source>
        <dbReference type="ARBA" id="ARBA00022695"/>
    </source>
</evidence>
<proteinExistence type="predicted"/>
<evidence type="ECO:0000256" key="1">
    <source>
        <dbReference type="ARBA" id="ARBA00022679"/>
    </source>
</evidence>
<dbReference type="PANTHER" id="PTHR43793">
    <property type="entry name" value="FAD SYNTHASE"/>
    <property type="match status" value="1"/>
</dbReference>
<comment type="caution">
    <text evidence="4">The sequence shown here is derived from an EMBL/GenBank/DDBJ whole genome shotgun (WGS) entry which is preliminary data.</text>
</comment>
<dbReference type="PANTHER" id="PTHR43793:SF1">
    <property type="entry name" value="FAD SYNTHASE"/>
    <property type="match status" value="1"/>
</dbReference>
<reference evidence="5" key="1">
    <citation type="journal article" date="2019" name="Int. J. Syst. Evol. Microbiol.">
        <title>The Global Catalogue of Microorganisms (GCM) 10K type strain sequencing project: providing services to taxonomists for standard genome sequencing and annotation.</title>
        <authorList>
            <consortium name="The Broad Institute Genomics Platform"/>
            <consortium name="The Broad Institute Genome Sequencing Center for Infectious Disease"/>
            <person name="Wu L."/>
            <person name="Ma J."/>
        </authorList>
    </citation>
    <scope>NUCLEOTIDE SEQUENCE [LARGE SCALE GENOMIC DNA]</scope>
    <source>
        <strain evidence="5">JCM 16702</strain>
    </source>
</reference>
<dbReference type="RefSeq" id="WP_344959561.1">
    <property type="nucleotide sequence ID" value="NZ_BAAAZG010000087.1"/>
</dbReference>